<keyword evidence="2" id="KW-1185">Reference proteome</keyword>
<organism evidence="1 2">
    <name type="scientific">Caloranaerobacter azorensis DSM 13643</name>
    <dbReference type="NCBI Taxonomy" id="1121264"/>
    <lineage>
        <taxon>Bacteria</taxon>
        <taxon>Bacillati</taxon>
        <taxon>Bacillota</taxon>
        <taxon>Tissierellia</taxon>
        <taxon>Tissierellales</taxon>
        <taxon>Thermohalobacteraceae</taxon>
        <taxon>Caloranaerobacter</taxon>
    </lineage>
</organism>
<dbReference type="Proteomes" id="UP000183967">
    <property type="component" value="Unassembled WGS sequence"/>
</dbReference>
<reference evidence="2" key="1">
    <citation type="submission" date="2016-11" db="EMBL/GenBank/DDBJ databases">
        <authorList>
            <person name="Varghese N."/>
            <person name="Submissions S."/>
        </authorList>
    </citation>
    <scope>NUCLEOTIDE SEQUENCE [LARGE SCALE GENOMIC DNA]</scope>
    <source>
        <strain evidence="2">DSM 13643</strain>
    </source>
</reference>
<name>A0A1M5TV72_9FIRM</name>
<evidence type="ECO:0000313" key="2">
    <source>
        <dbReference type="Proteomes" id="UP000183967"/>
    </source>
</evidence>
<proteinExistence type="predicted"/>
<dbReference type="RefSeq" id="WP_159430388.1">
    <property type="nucleotide sequence ID" value="NZ_FQXO01000025.1"/>
</dbReference>
<accession>A0A1M5TV72</accession>
<evidence type="ECO:0000313" key="1">
    <source>
        <dbReference type="EMBL" id="SHH54599.1"/>
    </source>
</evidence>
<gene>
    <name evidence="1" type="ORF">SAMN02745135_01152</name>
</gene>
<dbReference type="AlphaFoldDB" id="A0A1M5TV72"/>
<dbReference type="EMBL" id="FQXO01000025">
    <property type="protein sequence ID" value="SHH54599.1"/>
    <property type="molecule type" value="Genomic_DNA"/>
</dbReference>
<protein>
    <submittedName>
        <fullName evidence="1">Uncharacterized protein</fullName>
    </submittedName>
</protein>
<sequence length="51" mass="6171">MAKIRDLLNDKQKQRLFEKLIEQRDISIKDAMKHDAHKRVKGAIRQVRWSK</sequence>